<dbReference type="AlphaFoldDB" id="A0A518G5B1"/>
<evidence type="ECO:0000256" key="1">
    <source>
        <dbReference type="ARBA" id="ARBA00008007"/>
    </source>
</evidence>
<comment type="similarity">
    <text evidence="1">Belongs to the ComF/GntX family.</text>
</comment>
<evidence type="ECO:0000313" key="4">
    <source>
        <dbReference type="EMBL" id="QDV23772.1"/>
    </source>
</evidence>
<evidence type="ECO:0000313" key="5">
    <source>
        <dbReference type="Proteomes" id="UP000318017"/>
    </source>
</evidence>
<dbReference type="Gene3D" id="3.40.50.2020">
    <property type="match status" value="1"/>
</dbReference>
<evidence type="ECO:0000259" key="2">
    <source>
        <dbReference type="Pfam" id="PF00156"/>
    </source>
</evidence>
<accession>A0A518G5B1</accession>
<dbReference type="KEGG" id="ahel:Q31a_20770"/>
<protein>
    <submittedName>
        <fullName evidence="4">DNA utilization protein GntX</fullName>
    </submittedName>
</protein>
<proteinExistence type="inferred from homology"/>
<feature type="domain" description="Phosphoribosyltransferase" evidence="2">
    <location>
        <begin position="163"/>
        <end position="265"/>
    </location>
</feature>
<dbReference type="InterPro" id="IPR051910">
    <property type="entry name" value="ComF/GntX_DNA_util-trans"/>
</dbReference>
<reference evidence="4 5" key="1">
    <citation type="submission" date="2019-02" db="EMBL/GenBank/DDBJ databases">
        <title>Deep-cultivation of Planctomycetes and their phenomic and genomic characterization uncovers novel biology.</title>
        <authorList>
            <person name="Wiegand S."/>
            <person name="Jogler M."/>
            <person name="Boedeker C."/>
            <person name="Pinto D."/>
            <person name="Vollmers J."/>
            <person name="Rivas-Marin E."/>
            <person name="Kohn T."/>
            <person name="Peeters S.H."/>
            <person name="Heuer A."/>
            <person name="Rast P."/>
            <person name="Oberbeckmann S."/>
            <person name="Bunk B."/>
            <person name="Jeske O."/>
            <person name="Meyerdierks A."/>
            <person name="Storesund J.E."/>
            <person name="Kallscheuer N."/>
            <person name="Luecker S."/>
            <person name="Lage O.M."/>
            <person name="Pohl T."/>
            <person name="Merkel B.J."/>
            <person name="Hornburger P."/>
            <person name="Mueller R.-W."/>
            <person name="Bruemmer F."/>
            <person name="Labrenz M."/>
            <person name="Spormann A.M."/>
            <person name="Op den Camp H."/>
            <person name="Overmann J."/>
            <person name="Amann R."/>
            <person name="Jetten M.S.M."/>
            <person name="Mascher T."/>
            <person name="Medema M.H."/>
            <person name="Devos D.P."/>
            <person name="Kaster A.-K."/>
            <person name="Ovreas L."/>
            <person name="Rohde M."/>
            <person name="Galperin M.Y."/>
            <person name="Jogler C."/>
        </authorList>
    </citation>
    <scope>NUCLEOTIDE SEQUENCE [LARGE SCALE GENOMIC DNA]</scope>
    <source>
        <strain evidence="4 5">Q31a</strain>
    </source>
</reference>
<name>A0A518G5B1_9BACT</name>
<dbReference type="PANTHER" id="PTHR47505:SF1">
    <property type="entry name" value="DNA UTILIZATION PROTEIN YHGH"/>
    <property type="match status" value="1"/>
</dbReference>
<dbReference type="SUPFAM" id="SSF53271">
    <property type="entry name" value="PRTase-like"/>
    <property type="match status" value="1"/>
</dbReference>
<dbReference type="InterPro" id="IPR029057">
    <property type="entry name" value="PRTase-like"/>
</dbReference>
<keyword evidence="5" id="KW-1185">Reference proteome</keyword>
<sequence length="271" mass="29897">MQPTSNATWKTLQVGWQALTGLICPPECHWCQCPVPSGDGLCSECRQRLVAEYYHCQRCATPLPSVVPNRDCFRCRNMDWKFRKIIALGPYRGRLREAAILMKKNSAERFRQYAGRLLAERLRQVELVAAQPKGKLANGLAAPLVVPVPNYWSHPFARTANTAASLAQAISDRLDWPLNTRAVSRVRKTAKQGMLSWTERKLNVRGAFKLRTADAFAGKHVFLIDDVLTSGATAAELARIILKGGARQVDVAVVARGTGAREVPQAPLPAG</sequence>
<organism evidence="4 5">
    <name type="scientific">Aureliella helgolandensis</name>
    <dbReference type="NCBI Taxonomy" id="2527968"/>
    <lineage>
        <taxon>Bacteria</taxon>
        <taxon>Pseudomonadati</taxon>
        <taxon>Planctomycetota</taxon>
        <taxon>Planctomycetia</taxon>
        <taxon>Pirellulales</taxon>
        <taxon>Pirellulaceae</taxon>
        <taxon>Aureliella</taxon>
    </lineage>
</organism>
<evidence type="ECO:0000259" key="3">
    <source>
        <dbReference type="Pfam" id="PF18912"/>
    </source>
</evidence>
<dbReference type="PANTHER" id="PTHR47505">
    <property type="entry name" value="DNA UTILIZATION PROTEIN YHGH"/>
    <property type="match status" value="1"/>
</dbReference>
<dbReference type="Pfam" id="PF18912">
    <property type="entry name" value="DZR_2"/>
    <property type="match status" value="1"/>
</dbReference>
<dbReference type="Pfam" id="PF00156">
    <property type="entry name" value="Pribosyltran"/>
    <property type="match status" value="1"/>
</dbReference>
<feature type="domain" description="Double zinc ribbon" evidence="3">
    <location>
        <begin position="22"/>
        <end position="75"/>
    </location>
</feature>
<dbReference type="RefSeq" id="WP_197356563.1">
    <property type="nucleotide sequence ID" value="NZ_CP036298.1"/>
</dbReference>
<gene>
    <name evidence="4" type="ORF">Q31a_20770</name>
</gene>
<dbReference type="CDD" id="cd06223">
    <property type="entry name" value="PRTases_typeI"/>
    <property type="match status" value="1"/>
</dbReference>
<dbReference type="InterPro" id="IPR044005">
    <property type="entry name" value="DZR_2"/>
</dbReference>
<dbReference type="InterPro" id="IPR000836">
    <property type="entry name" value="PRTase_dom"/>
</dbReference>
<dbReference type="Proteomes" id="UP000318017">
    <property type="component" value="Chromosome"/>
</dbReference>
<dbReference type="EMBL" id="CP036298">
    <property type="protein sequence ID" value="QDV23772.1"/>
    <property type="molecule type" value="Genomic_DNA"/>
</dbReference>